<gene>
    <name evidence="1" type="ORF">AYI68_g2017</name>
</gene>
<keyword evidence="2" id="KW-1185">Reference proteome</keyword>
<sequence>METLHEMNFNNFIHIEYVVNSLGLGFDSIVNDDMILNDDAIKDVFEELFAIKRYIIDKKIELYGSNFSIRAFSNSRPPSALSDASFFFFLKRILFIQFMLQFQFQTNFI</sequence>
<evidence type="ECO:0000313" key="1">
    <source>
        <dbReference type="EMBL" id="OLY83830.1"/>
    </source>
</evidence>
<dbReference type="EMBL" id="LSSL01000733">
    <property type="protein sequence ID" value="OLY83830.1"/>
    <property type="molecule type" value="Genomic_DNA"/>
</dbReference>
<organism evidence="1 2">
    <name type="scientific">Smittium mucronatum</name>
    <dbReference type="NCBI Taxonomy" id="133383"/>
    <lineage>
        <taxon>Eukaryota</taxon>
        <taxon>Fungi</taxon>
        <taxon>Fungi incertae sedis</taxon>
        <taxon>Zoopagomycota</taxon>
        <taxon>Kickxellomycotina</taxon>
        <taxon>Harpellomycetes</taxon>
        <taxon>Harpellales</taxon>
        <taxon>Legeriomycetaceae</taxon>
        <taxon>Smittium</taxon>
    </lineage>
</organism>
<protein>
    <submittedName>
        <fullName evidence="1">Uncharacterized protein</fullName>
    </submittedName>
</protein>
<dbReference type="Proteomes" id="UP000187455">
    <property type="component" value="Unassembled WGS sequence"/>
</dbReference>
<accession>A0A1R0H3V8</accession>
<comment type="caution">
    <text evidence="1">The sequence shown here is derived from an EMBL/GenBank/DDBJ whole genome shotgun (WGS) entry which is preliminary data.</text>
</comment>
<name>A0A1R0H3V8_9FUNG</name>
<dbReference type="AlphaFoldDB" id="A0A1R0H3V8"/>
<evidence type="ECO:0000313" key="2">
    <source>
        <dbReference type="Proteomes" id="UP000187455"/>
    </source>
</evidence>
<proteinExistence type="predicted"/>
<reference evidence="1 2" key="1">
    <citation type="journal article" date="2016" name="Mol. Biol. Evol.">
        <title>Genome-Wide Survey of Gut Fungi (Harpellales) Reveals the First Horizontally Transferred Ubiquitin Gene from a Mosquito Host.</title>
        <authorList>
            <person name="Wang Y."/>
            <person name="White M.M."/>
            <person name="Kvist S."/>
            <person name="Moncalvo J.M."/>
        </authorList>
    </citation>
    <scope>NUCLEOTIDE SEQUENCE [LARGE SCALE GENOMIC DNA]</scope>
    <source>
        <strain evidence="1 2">ALG-7-W6</strain>
    </source>
</reference>